<dbReference type="EMBL" id="JBBNAF010000007">
    <property type="protein sequence ID" value="KAK9128206.1"/>
    <property type="molecule type" value="Genomic_DNA"/>
</dbReference>
<organism evidence="3 4">
    <name type="scientific">Stephania yunnanensis</name>
    <dbReference type="NCBI Taxonomy" id="152371"/>
    <lineage>
        <taxon>Eukaryota</taxon>
        <taxon>Viridiplantae</taxon>
        <taxon>Streptophyta</taxon>
        <taxon>Embryophyta</taxon>
        <taxon>Tracheophyta</taxon>
        <taxon>Spermatophyta</taxon>
        <taxon>Magnoliopsida</taxon>
        <taxon>Ranunculales</taxon>
        <taxon>Menispermaceae</taxon>
        <taxon>Menispermoideae</taxon>
        <taxon>Cissampelideae</taxon>
        <taxon>Stephania</taxon>
    </lineage>
</organism>
<comment type="caution">
    <text evidence="3">The sequence shown here is derived from an EMBL/GenBank/DDBJ whole genome shotgun (WGS) entry which is preliminary data.</text>
</comment>
<keyword evidence="4" id="KW-1185">Reference proteome</keyword>
<gene>
    <name evidence="3" type="ORF">Syun_017003</name>
</gene>
<evidence type="ECO:0000256" key="2">
    <source>
        <dbReference type="SAM" id="Phobius"/>
    </source>
</evidence>
<proteinExistence type="predicted"/>
<feature type="compositionally biased region" description="Basic residues" evidence="1">
    <location>
        <begin position="72"/>
        <end position="82"/>
    </location>
</feature>
<feature type="region of interest" description="Disordered" evidence="1">
    <location>
        <begin position="61"/>
        <end position="82"/>
    </location>
</feature>
<keyword evidence="2" id="KW-0472">Membrane</keyword>
<name>A0AAP0J8E6_9MAGN</name>
<sequence length="122" mass="14034">MVTIYLRYELLSGLIGVCGYLIVARVRAGRQGFRPEPESAGLLSRLIDLLTGSRFVKNWDRHIGGPQDKHRDTKKRRRGTAGVLKRWKKAHEIIEVRKKIKLVCDGGHRADEDRQEEKTSDR</sequence>
<feature type="compositionally biased region" description="Basic and acidic residues" evidence="1">
    <location>
        <begin position="61"/>
        <end position="71"/>
    </location>
</feature>
<reference evidence="3 4" key="1">
    <citation type="submission" date="2024-01" db="EMBL/GenBank/DDBJ databases">
        <title>Genome assemblies of Stephania.</title>
        <authorList>
            <person name="Yang L."/>
        </authorList>
    </citation>
    <scope>NUCLEOTIDE SEQUENCE [LARGE SCALE GENOMIC DNA]</scope>
    <source>
        <strain evidence="3">YNDBR</strain>
        <tissue evidence="3">Leaf</tissue>
    </source>
</reference>
<keyword evidence="2" id="KW-1133">Transmembrane helix</keyword>
<evidence type="ECO:0000313" key="3">
    <source>
        <dbReference type="EMBL" id="KAK9128206.1"/>
    </source>
</evidence>
<dbReference type="Proteomes" id="UP001420932">
    <property type="component" value="Unassembled WGS sequence"/>
</dbReference>
<evidence type="ECO:0000313" key="4">
    <source>
        <dbReference type="Proteomes" id="UP001420932"/>
    </source>
</evidence>
<dbReference type="AlphaFoldDB" id="A0AAP0J8E6"/>
<feature type="transmembrane region" description="Helical" evidence="2">
    <location>
        <begin position="6"/>
        <end position="24"/>
    </location>
</feature>
<keyword evidence="2" id="KW-0812">Transmembrane</keyword>
<accession>A0AAP0J8E6</accession>
<evidence type="ECO:0000256" key="1">
    <source>
        <dbReference type="SAM" id="MobiDB-lite"/>
    </source>
</evidence>
<protein>
    <submittedName>
        <fullName evidence="3">Uncharacterized protein</fullName>
    </submittedName>
</protein>